<dbReference type="InterPro" id="IPR027417">
    <property type="entry name" value="P-loop_NTPase"/>
</dbReference>
<dbReference type="InterPro" id="IPR003593">
    <property type="entry name" value="AAA+_ATPase"/>
</dbReference>
<proteinExistence type="predicted"/>
<reference evidence="9 10" key="1">
    <citation type="submission" date="2015-02" db="EMBL/GenBank/DDBJ databases">
        <authorList>
            <person name="Chooi Y.-H."/>
        </authorList>
    </citation>
    <scope>NUCLEOTIDE SEQUENCE [LARGE SCALE GENOMIC DNA]</scope>
    <source>
        <strain evidence="9">E3</strain>
    </source>
</reference>
<dbReference type="SMART" id="SM00382">
    <property type="entry name" value="AAA"/>
    <property type="match status" value="1"/>
</dbReference>
<dbReference type="GO" id="GO:0007131">
    <property type="term" value="P:reciprocal meiotic recombination"/>
    <property type="evidence" value="ECO:0007669"/>
    <property type="project" value="TreeGrafter"/>
</dbReference>
<name>A0A0G4IHE3_PLABS</name>
<dbReference type="SUPFAM" id="SSF52540">
    <property type="entry name" value="P-loop containing nucleoside triphosphate hydrolases"/>
    <property type="match status" value="1"/>
</dbReference>
<keyword evidence="5" id="KW-0234">DNA repair</keyword>
<dbReference type="CDD" id="cd19492">
    <property type="entry name" value="Rad51C"/>
    <property type="match status" value="1"/>
</dbReference>
<dbReference type="GO" id="GO:0140664">
    <property type="term" value="F:ATP-dependent DNA damage sensor activity"/>
    <property type="evidence" value="ECO:0007669"/>
    <property type="project" value="InterPro"/>
</dbReference>
<dbReference type="PANTHER" id="PTHR46239">
    <property type="entry name" value="DNA REPAIR PROTEIN RAD51 HOMOLOG 3 RAD51C"/>
    <property type="match status" value="1"/>
</dbReference>
<dbReference type="PANTHER" id="PTHR46239:SF1">
    <property type="entry name" value="DNA REPAIR PROTEIN RAD51 HOMOLOG 3"/>
    <property type="match status" value="1"/>
</dbReference>
<keyword evidence="6" id="KW-0539">Nucleus</keyword>
<dbReference type="PROSITE" id="PS50162">
    <property type="entry name" value="RECA_2"/>
    <property type="match status" value="1"/>
</dbReference>
<dbReference type="AlphaFoldDB" id="A0A0G4IHE3"/>
<dbReference type="InterPro" id="IPR010995">
    <property type="entry name" value="DNA_repair_Rad51/TF_NusA_a-hlx"/>
</dbReference>
<evidence type="ECO:0000256" key="3">
    <source>
        <dbReference type="ARBA" id="ARBA00022763"/>
    </source>
</evidence>
<dbReference type="Pfam" id="PF08423">
    <property type="entry name" value="Rad51"/>
    <property type="match status" value="1"/>
</dbReference>
<dbReference type="GO" id="GO:0008821">
    <property type="term" value="F:crossover junction DNA endonuclease activity"/>
    <property type="evidence" value="ECO:0007669"/>
    <property type="project" value="TreeGrafter"/>
</dbReference>
<keyword evidence="10" id="KW-1185">Reference proteome</keyword>
<dbReference type="GO" id="GO:0000400">
    <property type="term" value="F:four-way junction DNA binding"/>
    <property type="evidence" value="ECO:0007669"/>
    <property type="project" value="TreeGrafter"/>
</dbReference>
<dbReference type="InterPro" id="IPR020588">
    <property type="entry name" value="RecA_ATP-bd"/>
</dbReference>
<dbReference type="GO" id="GO:0005524">
    <property type="term" value="F:ATP binding"/>
    <property type="evidence" value="ECO:0007669"/>
    <property type="project" value="UniProtKB-KW"/>
</dbReference>
<organism evidence="9 10">
    <name type="scientific">Plasmodiophora brassicae</name>
    <name type="common">Clubroot disease agent</name>
    <dbReference type="NCBI Taxonomy" id="37360"/>
    <lineage>
        <taxon>Eukaryota</taxon>
        <taxon>Sar</taxon>
        <taxon>Rhizaria</taxon>
        <taxon>Endomyxa</taxon>
        <taxon>Phytomyxea</taxon>
        <taxon>Plasmodiophorida</taxon>
        <taxon>Plasmodiophoridae</taxon>
        <taxon>Plasmodiophora</taxon>
    </lineage>
</organism>
<gene>
    <name evidence="9" type="ORF">PBRA_000359</name>
</gene>
<accession>A0A0G4IHE3</accession>
<dbReference type="GO" id="GO:0033063">
    <property type="term" value="C:Rad51B-Rad51C-Rad51D-XRCC2 complex"/>
    <property type="evidence" value="ECO:0007669"/>
    <property type="project" value="TreeGrafter"/>
</dbReference>
<evidence type="ECO:0000256" key="4">
    <source>
        <dbReference type="ARBA" id="ARBA00022840"/>
    </source>
</evidence>
<protein>
    <recommendedName>
        <fullName evidence="7">DNA repair protein RAD51 homolog 3</fullName>
    </recommendedName>
</protein>
<dbReference type="InterPro" id="IPR013632">
    <property type="entry name" value="Rad51_C"/>
</dbReference>
<dbReference type="GO" id="GO:0033065">
    <property type="term" value="C:Rad51C-XRCC3 complex"/>
    <property type="evidence" value="ECO:0007669"/>
    <property type="project" value="TreeGrafter"/>
</dbReference>
<evidence type="ECO:0000256" key="6">
    <source>
        <dbReference type="ARBA" id="ARBA00023242"/>
    </source>
</evidence>
<feature type="domain" description="RecA family profile 1" evidence="8">
    <location>
        <begin position="97"/>
        <end position="283"/>
    </location>
</feature>
<dbReference type="STRING" id="37360.A0A0G4IHE3"/>
<dbReference type="OrthoDB" id="5957327at2759"/>
<dbReference type="Gene3D" id="3.40.50.300">
    <property type="entry name" value="P-loop containing nucleotide triphosphate hydrolases"/>
    <property type="match status" value="1"/>
</dbReference>
<evidence type="ECO:0000259" key="8">
    <source>
        <dbReference type="PROSITE" id="PS50162"/>
    </source>
</evidence>
<sequence>MALGLPVDYLQCHGVSVDEVAALRASGLASVDDVCGVRPADLADRLQIGRDRAMFIMKAARNEVPRGDAMGSSVSSVAMPSDFRGVSALDLLRQRSNVECIISLCPDLDTIMGGGCQIGQITELCGLPGVGKTQLCMELACTVQIPKDLHGVEGEAVYIGKLAHAEGGMMPLRLHQAMAESLVARLRGQSPSATSLSAESLLRRVHVYRVHSASEQLAVVRSLPAFLDEHPQVRLLVLDSVAFHMRHQIPDMMLRTRLLATLGQQLACLAQSRNVAVVITNQMTTASDRTLVPALGPSWAHVANTRLILKRVSGAGRRATIVKSPSQKHDSAEFTVTASGIAPVAPDLY</sequence>
<dbReference type="InterPro" id="IPR016467">
    <property type="entry name" value="DNA_recomb/repair_RecA-like"/>
</dbReference>
<dbReference type="GO" id="GO:0005657">
    <property type="term" value="C:replication fork"/>
    <property type="evidence" value="ECO:0007669"/>
    <property type="project" value="TreeGrafter"/>
</dbReference>
<dbReference type="InterPro" id="IPR052093">
    <property type="entry name" value="HR_Repair_Mediator"/>
</dbReference>
<dbReference type="OMA" id="AMETFTV"/>
<evidence type="ECO:0000256" key="2">
    <source>
        <dbReference type="ARBA" id="ARBA00022741"/>
    </source>
</evidence>
<dbReference type="EMBL" id="CDSF01000001">
    <property type="protein sequence ID" value="CEO94574.1"/>
    <property type="molecule type" value="Genomic_DNA"/>
</dbReference>
<comment type="subcellular location">
    <subcellularLocation>
        <location evidence="1">Nucleus</location>
    </subcellularLocation>
</comment>
<keyword evidence="3" id="KW-0227">DNA damage</keyword>
<keyword evidence="2" id="KW-0547">Nucleotide-binding</keyword>
<evidence type="ECO:0000256" key="1">
    <source>
        <dbReference type="ARBA" id="ARBA00004123"/>
    </source>
</evidence>
<dbReference type="PIRSF" id="PIRSF005856">
    <property type="entry name" value="Rad51"/>
    <property type="match status" value="1"/>
</dbReference>
<evidence type="ECO:0000313" key="9">
    <source>
        <dbReference type="EMBL" id="CEO94574.1"/>
    </source>
</evidence>
<keyword evidence="4" id="KW-0067">ATP-binding</keyword>
<dbReference type="Proteomes" id="UP000039324">
    <property type="component" value="Unassembled WGS sequence"/>
</dbReference>
<dbReference type="GO" id="GO:0000707">
    <property type="term" value="P:meiotic DNA recombinase assembly"/>
    <property type="evidence" value="ECO:0007669"/>
    <property type="project" value="TreeGrafter"/>
</dbReference>
<evidence type="ECO:0000256" key="7">
    <source>
        <dbReference type="ARBA" id="ARBA00040674"/>
    </source>
</evidence>
<evidence type="ECO:0000313" key="10">
    <source>
        <dbReference type="Proteomes" id="UP000039324"/>
    </source>
</evidence>
<evidence type="ECO:0000256" key="5">
    <source>
        <dbReference type="ARBA" id="ARBA00023204"/>
    </source>
</evidence>
<dbReference type="SUPFAM" id="SSF47794">
    <property type="entry name" value="Rad51 N-terminal domain-like"/>
    <property type="match status" value="1"/>
</dbReference>